<name>A0A445BHA1_ARAHY</name>
<dbReference type="SUPFAM" id="SSF52313">
    <property type="entry name" value="Ribosomal protein S2"/>
    <property type="match status" value="1"/>
</dbReference>
<comment type="similarity">
    <text evidence="1">Belongs to the universal ribosomal protein uS2 family.</text>
</comment>
<dbReference type="PANTHER" id="PTHR12534">
    <property type="entry name" value="30S RIBOSOMAL PROTEIN S2 PROKARYOTIC AND ORGANELLAR"/>
    <property type="match status" value="1"/>
</dbReference>
<dbReference type="InterPro" id="IPR001865">
    <property type="entry name" value="Ribosomal_uS2"/>
</dbReference>
<dbReference type="AlphaFoldDB" id="A0A445BHA1"/>
<protein>
    <recommendedName>
        <fullName evidence="4">Ribosomal protein S2</fullName>
    </recommendedName>
</protein>
<dbReference type="PANTHER" id="PTHR12534:SF1">
    <property type="entry name" value="SMALL RIBOSOMAL SUBUNIT PROTEIN US2M"/>
    <property type="match status" value="1"/>
</dbReference>
<reference evidence="2 3" key="1">
    <citation type="submission" date="2019-01" db="EMBL/GenBank/DDBJ databases">
        <title>Sequencing of cultivated peanut Arachis hypogaea provides insights into genome evolution and oil improvement.</title>
        <authorList>
            <person name="Chen X."/>
        </authorList>
    </citation>
    <scope>NUCLEOTIDE SEQUENCE [LARGE SCALE GENOMIC DNA]</scope>
    <source>
        <strain evidence="3">cv. Fuhuasheng</strain>
        <tissue evidence="2">Leaves</tissue>
    </source>
</reference>
<evidence type="ECO:0000256" key="1">
    <source>
        <dbReference type="ARBA" id="ARBA00006242"/>
    </source>
</evidence>
<accession>A0A445BHA1</accession>
<proteinExistence type="inferred from homology"/>
<dbReference type="InterPro" id="IPR005706">
    <property type="entry name" value="Ribosomal_uS2_bac/mit/plastid"/>
</dbReference>
<dbReference type="Pfam" id="PF00318">
    <property type="entry name" value="Ribosomal_S2"/>
    <property type="match status" value="1"/>
</dbReference>
<sequence length="212" mass="23804">MGRRVAAHHLKEYTYGMRNKMRTGGFLTNNYSPKKFCSPNKKLVFGPTQPPDCIFILDTDPKSSVINEAHNLHIPVVAIVDSSMPLHSFSRVACPVPANPSVQFVYLFCNLLTKTLLLEKEKGKLKKAAPLQIQAGKAVKIDLPNLDITVFPYATLPPLYQDMEETKKLLDKLVVLKLDVAKRYGFGRPQSIVMGVMFAQKKQWNHASFFGV</sequence>
<keyword evidence="3" id="KW-1185">Reference proteome</keyword>
<dbReference type="STRING" id="3818.A0A445BHA1"/>
<organism evidence="2 3">
    <name type="scientific">Arachis hypogaea</name>
    <name type="common">Peanut</name>
    <dbReference type="NCBI Taxonomy" id="3818"/>
    <lineage>
        <taxon>Eukaryota</taxon>
        <taxon>Viridiplantae</taxon>
        <taxon>Streptophyta</taxon>
        <taxon>Embryophyta</taxon>
        <taxon>Tracheophyta</taxon>
        <taxon>Spermatophyta</taxon>
        <taxon>Magnoliopsida</taxon>
        <taxon>eudicotyledons</taxon>
        <taxon>Gunneridae</taxon>
        <taxon>Pentapetalae</taxon>
        <taxon>rosids</taxon>
        <taxon>fabids</taxon>
        <taxon>Fabales</taxon>
        <taxon>Fabaceae</taxon>
        <taxon>Papilionoideae</taxon>
        <taxon>50 kb inversion clade</taxon>
        <taxon>dalbergioids sensu lato</taxon>
        <taxon>Dalbergieae</taxon>
        <taxon>Pterocarpus clade</taxon>
        <taxon>Arachis</taxon>
    </lineage>
</organism>
<dbReference type="GO" id="GO:0003735">
    <property type="term" value="F:structural constituent of ribosome"/>
    <property type="evidence" value="ECO:0007669"/>
    <property type="project" value="InterPro"/>
</dbReference>
<dbReference type="Gene3D" id="3.40.50.10490">
    <property type="entry name" value="Glucose-6-phosphate isomerase like protein, domain 1"/>
    <property type="match status" value="1"/>
</dbReference>
<evidence type="ECO:0000313" key="3">
    <source>
        <dbReference type="Proteomes" id="UP000289738"/>
    </source>
</evidence>
<evidence type="ECO:0008006" key="4">
    <source>
        <dbReference type="Google" id="ProtNLM"/>
    </source>
</evidence>
<dbReference type="GO" id="GO:0005763">
    <property type="term" value="C:mitochondrial small ribosomal subunit"/>
    <property type="evidence" value="ECO:0007669"/>
    <property type="project" value="TreeGrafter"/>
</dbReference>
<dbReference type="GO" id="GO:0006412">
    <property type="term" value="P:translation"/>
    <property type="evidence" value="ECO:0007669"/>
    <property type="project" value="InterPro"/>
</dbReference>
<evidence type="ECO:0000313" key="2">
    <source>
        <dbReference type="EMBL" id="RYR37991.1"/>
    </source>
</evidence>
<dbReference type="Proteomes" id="UP000289738">
    <property type="component" value="Chromosome A09"/>
</dbReference>
<gene>
    <name evidence="2" type="ORF">Ahy_A09g042923</name>
</gene>
<dbReference type="InterPro" id="IPR023591">
    <property type="entry name" value="Ribosomal_uS2_flav_dom_sf"/>
</dbReference>
<comment type="caution">
    <text evidence="2">The sequence shown here is derived from an EMBL/GenBank/DDBJ whole genome shotgun (WGS) entry which is preliminary data.</text>
</comment>
<dbReference type="EMBL" id="SDMP01000009">
    <property type="protein sequence ID" value="RYR37991.1"/>
    <property type="molecule type" value="Genomic_DNA"/>
</dbReference>